<dbReference type="NCBIfam" id="TIGR00747">
    <property type="entry name" value="fabH"/>
    <property type="match status" value="1"/>
</dbReference>
<dbReference type="KEGG" id="fll:EI427_04455"/>
<name>A0A3S9NZZ0_9BACT</name>
<evidence type="ECO:0000256" key="6">
    <source>
        <dbReference type="ARBA" id="ARBA00022679"/>
    </source>
</evidence>
<evidence type="ECO:0000256" key="13">
    <source>
        <dbReference type="HAMAP-Rule" id="MF_01815"/>
    </source>
</evidence>
<comment type="function">
    <text evidence="13">Catalyzes the condensation reaction of fatty acid synthesis by the addition to an acyl acceptor of two carbons from malonyl-ACP. Catalyzes the first condensation reaction which initiates fatty acid synthesis and may therefore play a role in governing the total rate of fatty acid production. Possesses both acetoacetyl-ACP synthase and acetyl transacylase activities. Its substrate specificity determines the biosynthesis of branched-chain and/or straight-chain of fatty acids.</text>
</comment>
<keyword evidence="11 13" id="KW-0012">Acyltransferase</keyword>
<comment type="subcellular location">
    <subcellularLocation>
        <location evidence="13">Cytoplasm</location>
    </subcellularLocation>
</comment>
<feature type="active site" evidence="13">
    <location>
        <position position="253"/>
    </location>
</feature>
<reference evidence="16 17" key="1">
    <citation type="submission" date="2018-12" db="EMBL/GenBank/DDBJ databases">
        <title>Flammeovirga pectinis sp. nov., isolated from the gut of the Korean scallop, Patinopecten yessoensis.</title>
        <authorList>
            <person name="Bae J.-W."/>
            <person name="Jeong Y.-S."/>
            <person name="Kang W."/>
        </authorList>
    </citation>
    <scope>NUCLEOTIDE SEQUENCE [LARGE SCALE GENOMIC DNA]</scope>
    <source>
        <strain evidence="16 17">L12M1</strain>
    </source>
</reference>
<comment type="domain">
    <text evidence="13">The last Arg residue of the ACP-binding site is essential for the weak association between ACP/AcpP and FabH.</text>
</comment>
<dbReference type="Gene3D" id="3.40.47.10">
    <property type="match status" value="1"/>
</dbReference>
<keyword evidence="17" id="KW-1185">Reference proteome</keyword>
<dbReference type="PANTHER" id="PTHR34069:SF2">
    <property type="entry name" value="BETA-KETOACYL-[ACYL-CARRIER-PROTEIN] SYNTHASE III"/>
    <property type="match status" value="1"/>
</dbReference>
<proteinExistence type="inferred from homology"/>
<dbReference type="AlphaFoldDB" id="A0A3S9NZZ0"/>
<dbReference type="GO" id="GO:0033818">
    <property type="term" value="F:beta-ketoacyl-acyl-carrier-protein synthase III activity"/>
    <property type="evidence" value="ECO:0007669"/>
    <property type="project" value="UniProtKB-UniRule"/>
</dbReference>
<evidence type="ECO:0000313" key="16">
    <source>
        <dbReference type="EMBL" id="AZQ61505.1"/>
    </source>
</evidence>
<evidence type="ECO:0000256" key="5">
    <source>
        <dbReference type="ARBA" id="ARBA00022516"/>
    </source>
</evidence>
<dbReference type="GO" id="GO:0044550">
    <property type="term" value="P:secondary metabolite biosynthetic process"/>
    <property type="evidence" value="ECO:0007669"/>
    <property type="project" value="TreeGrafter"/>
</dbReference>
<gene>
    <name evidence="13" type="primary">fabH</name>
    <name evidence="16" type="ORF">EI427_04455</name>
</gene>
<dbReference type="OrthoDB" id="9815506at2"/>
<comment type="similarity">
    <text evidence="2 13">Belongs to the thiolase-like superfamily. FabH family.</text>
</comment>
<organism evidence="16 17">
    <name type="scientific">Flammeovirga pectinis</name>
    <dbReference type="NCBI Taxonomy" id="2494373"/>
    <lineage>
        <taxon>Bacteria</taxon>
        <taxon>Pseudomonadati</taxon>
        <taxon>Bacteroidota</taxon>
        <taxon>Cytophagia</taxon>
        <taxon>Cytophagales</taxon>
        <taxon>Flammeovirgaceae</taxon>
        <taxon>Flammeovirga</taxon>
    </lineage>
</organism>
<evidence type="ECO:0000256" key="12">
    <source>
        <dbReference type="ARBA" id="ARBA00051096"/>
    </source>
</evidence>
<dbReference type="NCBIfam" id="NF006829">
    <property type="entry name" value="PRK09352.1"/>
    <property type="match status" value="1"/>
</dbReference>
<dbReference type="GO" id="GO:0005737">
    <property type="term" value="C:cytoplasm"/>
    <property type="evidence" value="ECO:0007669"/>
    <property type="project" value="UniProtKB-SubCell"/>
</dbReference>
<evidence type="ECO:0000259" key="14">
    <source>
        <dbReference type="Pfam" id="PF08541"/>
    </source>
</evidence>
<evidence type="ECO:0000259" key="15">
    <source>
        <dbReference type="Pfam" id="PF08545"/>
    </source>
</evidence>
<keyword evidence="7 13" id="KW-0276">Fatty acid metabolism</keyword>
<protein>
    <recommendedName>
        <fullName evidence="3 13">Beta-ketoacyl-[acyl-carrier-protein] synthase III</fullName>
        <shortName evidence="13">Beta-ketoacyl-ACP synthase III</shortName>
        <shortName evidence="13">KAS III</shortName>
        <ecNumber evidence="3 13">2.3.1.180</ecNumber>
    </recommendedName>
    <alternativeName>
        <fullName evidence="13">3-oxoacyl-[acyl-carrier-protein] synthase 3</fullName>
    </alternativeName>
    <alternativeName>
        <fullName evidence="13">3-oxoacyl-[acyl-carrier-protein] synthase III</fullName>
    </alternativeName>
</protein>
<dbReference type="InterPro" id="IPR013747">
    <property type="entry name" value="ACP_syn_III_C"/>
</dbReference>
<evidence type="ECO:0000256" key="9">
    <source>
        <dbReference type="ARBA" id="ARBA00023160"/>
    </source>
</evidence>
<evidence type="ECO:0000256" key="2">
    <source>
        <dbReference type="ARBA" id="ARBA00008642"/>
    </source>
</evidence>
<evidence type="ECO:0000256" key="1">
    <source>
        <dbReference type="ARBA" id="ARBA00005194"/>
    </source>
</evidence>
<feature type="active site" evidence="13">
    <location>
        <position position="283"/>
    </location>
</feature>
<evidence type="ECO:0000256" key="3">
    <source>
        <dbReference type="ARBA" id="ARBA00012333"/>
    </source>
</evidence>
<feature type="domain" description="Beta-ketoacyl-[acyl-carrier-protein] synthase III N-terminal" evidence="15">
    <location>
        <begin position="109"/>
        <end position="186"/>
    </location>
</feature>
<dbReference type="GO" id="GO:0004315">
    <property type="term" value="F:3-oxoacyl-[acyl-carrier-protein] synthase activity"/>
    <property type="evidence" value="ECO:0007669"/>
    <property type="project" value="InterPro"/>
</dbReference>
<dbReference type="PANTHER" id="PTHR34069">
    <property type="entry name" value="3-OXOACYL-[ACYL-CARRIER-PROTEIN] SYNTHASE 3"/>
    <property type="match status" value="1"/>
</dbReference>
<dbReference type="SUPFAM" id="SSF53901">
    <property type="entry name" value="Thiolase-like"/>
    <property type="match status" value="1"/>
</dbReference>
<comment type="subunit">
    <text evidence="13">Homodimer.</text>
</comment>
<comment type="catalytic activity">
    <reaction evidence="12">
        <text>malonyl-[ACP] + acetyl-CoA + H(+) = 3-oxobutanoyl-[ACP] + CO2 + CoA</text>
        <dbReference type="Rhea" id="RHEA:12080"/>
        <dbReference type="Rhea" id="RHEA-COMP:9623"/>
        <dbReference type="Rhea" id="RHEA-COMP:9625"/>
        <dbReference type="ChEBI" id="CHEBI:15378"/>
        <dbReference type="ChEBI" id="CHEBI:16526"/>
        <dbReference type="ChEBI" id="CHEBI:57287"/>
        <dbReference type="ChEBI" id="CHEBI:57288"/>
        <dbReference type="ChEBI" id="CHEBI:78449"/>
        <dbReference type="ChEBI" id="CHEBI:78450"/>
        <dbReference type="EC" id="2.3.1.180"/>
    </reaction>
    <physiologicalReaction direction="left-to-right" evidence="12">
        <dbReference type="Rhea" id="RHEA:12081"/>
    </physiologicalReaction>
</comment>
<keyword evidence="9 13" id="KW-0275">Fatty acid biosynthesis</keyword>
<dbReference type="EC" id="2.3.1.180" evidence="3 13"/>
<dbReference type="Pfam" id="PF08541">
    <property type="entry name" value="ACP_syn_III_C"/>
    <property type="match status" value="1"/>
</dbReference>
<dbReference type="RefSeq" id="WP_126612056.1">
    <property type="nucleotide sequence ID" value="NZ_CP034562.1"/>
</dbReference>
<dbReference type="Proteomes" id="UP000267268">
    <property type="component" value="Chromosome 1"/>
</dbReference>
<comment type="pathway">
    <text evidence="1 13">Lipid metabolism; fatty acid biosynthesis.</text>
</comment>
<dbReference type="GO" id="GO:0006633">
    <property type="term" value="P:fatty acid biosynthetic process"/>
    <property type="evidence" value="ECO:0007669"/>
    <property type="project" value="UniProtKB-UniRule"/>
</dbReference>
<dbReference type="UniPathway" id="UPA00094"/>
<accession>A0A3S9NZZ0</accession>
<dbReference type="InterPro" id="IPR004655">
    <property type="entry name" value="FabH"/>
</dbReference>
<keyword evidence="5 13" id="KW-0444">Lipid biosynthesis</keyword>
<sequence>MSPLYAAITAVAGWVPEDKLTNHDLEKLVETSDEWITSRTGIKERRILKGENLGTSTLAINAVSALLEKKNLKGSEVDLVICATSTPDMGFISTANIVCEAINSNAMSFDISAACSGFVYGLEMASNFIKSGNYKKIVVVGADKMSSVMDYSDRNTCILFGDGAGAVLIEPNEEYGLIDAVMHSDGSGKDLLHVKRGSAYPISLEQLAEEEHYFYQDGKSVFKHAVTNMASAAESIMKRNELSSDDIAYLIPHQANLRIIDATAKRMGVGKDRVCINIEKYGNTTGATIPLCLWDFEKQFKKGDNLVFAAFGGGFTWGSIYLKWAYDSE</sequence>
<keyword evidence="4 13" id="KW-0963">Cytoplasm</keyword>
<dbReference type="InterPro" id="IPR016039">
    <property type="entry name" value="Thiolase-like"/>
</dbReference>
<evidence type="ECO:0000256" key="11">
    <source>
        <dbReference type="ARBA" id="ARBA00023315"/>
    </source>
</evidence>
<dbReference type="HAMAP" id="MF_01815">
    <property type="entry name" value="FabH"/>
    <property type="match status" value="1"/>
</dbReference>
<keyword evidence="10 13" id="KW-0511">Multifunctional enzyme</keyword>
<keyword evidence="8 13" id="KW-0443">Lipid metabolism</keyword>
<dbReference type="InterPro" id="IPR013751">
    <property type="entry name" value="ACP_syn_III_N"/>
</dbReference>
<evidence type="ECO:0000256" key="10">
    <source>
        <dbReference type="ARBA" id="ARBA00023268"/>
    </source>
</evidence>
<feature type="active site" evidence="13">
    <location>
        <position position="115"/>
    </location>
</feature>
<dbReference type="CDD" id="cd00830">
    <property type="entry name" value="KAS_III"/>
    <property type="match status" value="1"/>
</dbReference>
<feature type="region of interest" description="ACP-binding" evidence="13">
    <location>
        <begin position="254"/>
        <end position="258"/>
    </location>
</feature>
<dbReference type="FunFam" id="3.40.47.10:FF:000004">
    <property type="entry name" value="3-oxoacyl-[acyl-carrier-protein] synthase 3"/>
    <property type="match status" value="1"/>
</dbReference>
<dbReference type="EMBL" id="CP034562">
    <property type="protein sequence ID" value="AZQ61505.1"/>
    <property type="molecule type" value="Genomic_DNA"/>
</dbReference>
<evidence type="ECO:0000313" key="17">
    <source>
        <dbReference type="Proteomes" id="UP000267268"/>
    </source>
</evidence>
<keyword evidence="6 13" id="KW-0808">Transferase</keyword>
<evidence type="ECO:0000256" key="8">
    <source>
        <dbReference type="ARBA" id="ARBA00023098"/>
    </source>
</evidence>
<evidence type="ECO:0000256" key="7">
    <source>
        <dbReference type="ARBA" id="ARBA00022832"/>
    </source>
</evidence>
<dbReference type="Pfam" id="PF08545">
    <property type="entry name" value="ACP_syn_III"/>
    <property type="match status" value="1"/>
</dbReference>
<feature type="domain" description="Beta-ketoacyl-[acyl-carrier-protein] synthase III C-terminal" evidence="14">
    <location>
        <begin position="238"/>
        <end position="324"/>
    </location>
</feature>
<evidence type="ECO:0000256" key="4">
    <source>
        <dbReference type="ARBA" id="ARBA00022490"/>
    </source>
</evidence>